<dbReference type="EC" id="3.1.26.-" evidence="6"/>
<dbReference type="Gene3D" id="1.10.1520.10">
    <property type="entry name" value="Ribonuclease III domain"/>
    <property type="match status" value="1"/>
</dbReference>
<dbReference type="PIRSF" id="PIRSF005520">
    <property type="entry name" value="UCP005520"/>
    <property type="match status" value="1"/>
</dbReference>
<keyword evidence="2 6" id="KW-0698">rRNA processing</keyword>
<dbReference type="InterPro" id="IPR008226">
    <property type="entry name" value="Mini3_fam"/>
</dbReference>
<dbReference type="GO" id="GO:0019843">
    <property type="term" value="F:rRNA binding"/>
    <property type="evidence" value="ECO:0007669"/>
    <property type="project" value="UniProtKB-UniRule"/>
</dbReference>
<reference evidence="8" key="1">
    <citation type="submission" date="2020-10" db="EMBL/GenBank/DDBJ databases">
        <authorList>
            <person name="Gilroy R."/>
        </authorList>
    </citation>
    <scope>NUCLEOTIDE SEQUENCE</scope>
    <source>
        <strain evidence="8">CHK186-9395</strain>
    </source>
</reference>
<comment type="cofactor">
    <cofactor evidence="6">
        <name>Mg(2+)</name>
        <dbReference type="ChEBI" id="CHEBI:18420"/>
    </cofactor>
</comment>
<dbReference type="InterPro" id="IPR036389">
    <property type="entry name" value="RNase_III_sf"/>
</dbReference>
<keyword evidence="3 6" id="KW-0540">Nuclease</keyword>
<keyword evidence="6" id="KW-0699">rRNA-binding</keyword>
<comment type="subunit">
    <text evidence="6">Homodimer.</text>
</comment>
<keyword evidence="1 6" id="KW-0690">Ribosome biogenesis</keyword>
<comment type="caution">
    <text evidence="8">The sequence shown here is derived from an EMBL/GenBank/DDBJ whole genome shotgun (WGS) entry which is preliminary data.</text>
</comment>
<dbReference type="GO" id="GO:0005737">
    <property type="term" value="C:cytoplasm"/>
    <property type="evidence" value="ECO:0007669"/>
    <property type="project" value="UniProtKB-SubCell"/>
</dbReference>
<evidence type="ECO:0000256" key="1">
    <source>
        <dbReference type="ARBA" id="ARBA00022517"/>
    </source>
</evidence>
<feature type="active site" evidence="6">
    <location>
        <position position="11"/>
    </location>
</feature>
<comment type="subcellular location">
    <subcellularLocation>
        <location evidence="6">Cytoplasm</location>
    </subcellularLocation>
</comment>
<evidence type="ECO:0000256" key="6">
    <source>
        <dbReference type="HAMAP-Rule" id="MF_01468"/>
    </source>
</evidence>
<gene>
    <name evidence="6" type="primary">mrnC</name>
    <name evidence="8" type="ORF">IAA62_04715</name>
</gene>
<comment type="similarity">
    <text evidence="6">Belongs to the MrnC RNase family.</text>
</comment>
<dbReference type="Pfam" id="PF00636">
    <property type="entry name" value="Ribonuclease_3"/>
    <property type="match status" value="1"/>
</dbReference>
<protein>
    <recommendedName>
        <fullName evidence="6">Mini-ribonuclease 3</fullName>
        <shortName evidence="6">Mini-3</shortName>
        <shortName evidence="6">Mini-RNase 3</shortName>
        <ecNumber evidence="6">3.1.26.-</ecNumber>
    </recommendedName>
    <alternativeName>
        <fullName evidence="6">Mini-RNase III</fullName>
        <shortName evidence="6">Mini-III</shortName>
    </alternativeName>
</protein>
<evidence type="ECO:0000256" key="5">
    <source>
        <dbReference type="ARBA" id="ARBA00022801"/>
    </source>
</evidence>
<name>A0A9D1NFQ3_9FIRM</name>
<evidence type="ECO:0000256" key="3">
    <source>
        <dbReference type="ARBA" id="ARBA00022722"/>
    </source>
</evidence>
<keyword evidence="6" id="KW-0963">Cytoplasm</keyword>
<evidence type="ECO:0000256" key="2">
    <source>
        <dbReference type="ARBA" id="ARBA00022552"/>
    </source>
</evidence>
<keyword evidence="5 6" id="KW-0378">Hydrolase</keyword>
<dbReference type="PANTHER" id="PTHR34276:SF1">
    <property type="entry name" value="MINI-RIBONUCLEASE 3"/>
    <property type="match status" value="1"/>
</dbReference>
<dbReference type="AlphaFoldDB" id="A0A9D1NFQ3"/>
<keyword evidence="6" id="KW-0460">Magnesium</keyword>
<evidence type="ECO:0000259" key="7">
    <source>
        <dbReference type="Pfam" id="PF00636"/>
    </source>
</evidence>
<keyword evidence="6" id="KW-0694">RNA-binding</keyword>
<comment type="function">
    <text evidence="6">Involved in correct processing of both the 5' and 3' ends of 23S rRNA precursor. Processes 30S rRNA precursor transcript even in absence of ribonuclease 3 (Rnc); Rnc processes 30S rRNA into smaller rRNA precursors.</text>
</comment>
<accession>A0A9D1NFQ3</accession>
<dbReference type="GO" id="GO:0006364">
    <property type="term" value="P:rRNA processing"/>
    <property type="evidence" value="ECO:0007669"/>
    <property type="project" value="UniProtKB-UniRule"/>
</dbReference>
<sequence length="117" mass="13141">MNSLVLAFLGDSVHTLFIREHFINENVTAGSLHRLCSSYCKASAQSEALKKLEPILTEEEKDVVRKARNAKTHDAPKNSSLVEYKRATSFEALVGYLYLTDKARLAEILNKTLEDLT</sequence>
<evidence type="ECO:0000313" key="8">
    <source>
        <dbReference type="EMBL" id="HIV01834.1"/>
    </source>
</evidence>
<dbReference type="Proteomes" id="UP000886861">
    <property type="component" value="Unassembled WGS sequence"/>
</dbReference>
<feature type="domain" description="RNase III" evidence="7">
    <location>
        <begin position="5"/>
        <end position="101"/>
    </location>
</feature>
<dbReference type="PANTHER" id="PTHR34276">
    <property type="entry name" value="MINI-RIBONUCLEASE 3"/>
    <property type="match status" value="1"/>
</dbReference>
<evidence type="ECO:0000256" key="4">
    <source>
        <dbReference type="ARBA" id="ARBA00022759"/>
    </source>
</evidence>
<evidence type="ECO:0000313" key="9">
    <source>
        <dbReference type="Proteomes" id="UP000886861"/>
    </source>
</evidence>
<dbReference type="SUPFAM" id="SSF69065">
    <property type="entry name" value="RNase III domain-like"/>
    <property type="match status" value="1"/>
</dbReference>
<dbReference type="GO" id="GO:0004525">
    <property type="term" value="F:ribonuclease III activity"/>
    <property type="evidence" value="ECO:0007669"/>
    <property type="project" value="InterPro"/>
</dbReference>
<proteinExistence type="inferred from homology"/>
<organism evidence="8 9">
    <name type="scientific">Candidatus Caccopulliclostridium gallistercoris</name>
    <dbReference type="NCBI Taxonomy" id="2840719"/>
    <lineage>
        <taxon>Bacteria</taxon>
        <taxon>Bacillati</taxon>
        <taxon>Bacillota</taxon>
        <taxon>Clostridia</taxon>
        <taxon>Candidatus Caccopulliclostridium</taxon>
    </lineage>
</organism>
<dbReference type="EMBL" id="DVOJ01000015">
    <property type="protein sequence ID" value="HIV01834.1"/>
    <property type="molecule type" value="Genomic_DNA"/>
</dbReference>
<keyword evidence="4 6" id="KW-0255">Endonuclease</keyword>
<dbReference type="HAMAP" id="MF_01468">
    <property type="entry name" value="RNase_Mini_III"/>
    <property type="match status" value="1"/>
</dbReference>
<dbReference type="InterPro" id="IPR000999">
    <property type="entry name" value="RNase_III_dom"/>
</dbReference>
<reference evidence="8" key="2">
    <citation type="journal article" date="2021" name="PeerJ">
        <title>Extensive microbial diversity within the chicken gut microbiome revealed by metagenomics and culture.</title>
        <authorList>
            <person name="Gilroy R."/>
            <person name="Ravi A."/>
            <person name="Getino M."/>
            <person name="Pursley I."/>
            <person name="Horton D.L."/>
            <person name="Alikhan N.F."/>
            <person name="Baker D."/>
            <person name="Gharbi K."/>
            <person name="Hall N."/>
            <person name="Watson M."/>
            <person name="Adriaenssens E.M."/>
            <person name="Foster-Nyarko E."/>
            <person name="Jarju S."/>
            <person name="Secka A."/>
            <person name="Antonio M."/>
            <person name="Oren A."/>
            <person name="Chaudhuri R.R."/>
            <person name="La Ragione R."/>
            <person name="Hildebrand F."/>
            <person name="Pallen M.J."/>
        </authorList>
    </citation>
    <scope>NUCLEOTIDE SEQUENCE</scope>
    <source>
        <strain evidence="8">CHK186-9395</strain>
    </source>
</reference>